<feature type="transmembrane region" description="Helical" evidence="6">
    <location>
        <begin position="217"/>
        <end position="236"/>
    </location>
</feature>
<dbReference type="SUPFAM" id="SSF103481">
    <property type="entry name" value="Multidrug resistance efflux transporter EmrE"/>
    <property type="match status" value="2"/>
</dbReference>
<evidence type="ECO:0000256" key="5">
    <source>
        <dbReference type="SAM" id="MobiDB-lite"/>
    </source>
</evidence>
<keyword evidence="4 6" id="KW-0472">Membrane</keyword>
<organism evidence="8 9">
    <name type="scientific">Strongylocentrotus purpuratus</name>
    <name type="common">Purple sea urchin</name>
    <dbReference type="NCBI Taxonomy" id="7668"/>
    <lineage>
        <taxon>Eukaryota</taxon>
        <taxon>Metazoa</taxon>
        <taxon>Echinodermata</taxon>
        <taxon>Eleutherozoa</taxon>
        <taxon>Echinozoa</taxon>
        <taxon>Echinoidea</taxon>
        <taxon>Euechinoidea</taxon>
        <taxon>Echinacea</taxon>
        <taxon>Camarodonta</taxon>
        <taxon>Echinidea</taxon>
        <taxon>Strongylocentrotidae</taxon>
        <taxon>Strongylocentrotus</taxon>
    </lineage>
</organism>
<dbReference type="GeneID" id="100890941"/>
<protein>
    <recommendedName>
        <fullName evidence="7">EamA domain-containing protein</fullName>
    </recommendedName>
</protein>
<feature type="transmembrane region" description="Helical" evidence="6">
    <location>
        <begin position="99"/>
        <end position="117"/>
    </location>
</feature>
<feature type="compositionally biased region" description="Basic and acidic residues" evidence="5">
    <location>
        <begin position="1"/>
        <end position="12"/>
    </location>
</feature>
<dbReference type="OrthoDB" id="306876at2759"/>
<dbReference type="GO" id="GO:0016020">
    <property type="term" value="C:membrane"/>
    <property type="evidence" value="ECO:0000318"/>
    <property type="project" value="GO_Central"/>
</dbReference>
<feature type="transmembrane region" description="Helical" evidence="6">
    <location>
        <begin position="281"/>
        <end position="301"/>
    </location>
</feature>
<feature type="transmembrane region" description="Helical" evidence="6">
    <location>
        <begin position="69"/>
        <end position="87"/>
    </location>
</feature>
<evidence type="ECO:0000313" key="8">
    <source>
        <dbReference type="EnsemblMetazoa" id="XP_011681044"/>
    </source>
</evidence>
<evidence type="ECO:0000256" key="1">
    <source>
        <dbReference type="ARBA" id="ARBA00004141"/>
    </source>
</evidence>
<feature type="domain" description="EamA" evidence="7">
    <location>
        <begin position="68"/>
        <end position="200"/>
    </location>
</feature>
<dbReference type="KEGG" id="spu:100890941"/>
<dbReference type="AlphaFoldDB" id="A0A7M7HPM1"/>
<dbReference type="EnsemblMetazoa" id="XM_011682742">
    <property type="protein sequence ID" value="XP_011681044"/>
    <property type="gene ID" value="LOC100890941"/>
</dbReference>
<dbReference type="RefSeq" id="XP_011681044.2">
    <property type="nucleotide sequence ID" value="XM_011682742.2"/>
</dbReference>
<dbReference type="OMA" id="DAMGKWL"/>
<feature type="transmembrane region" description="Helical" evidence="6">
    <location>
        <begin position="308"/>
        <end position="328"/>
    </location>
</feature>
<evidence type="ECO:0000256" key="4">
    <source>
        <dbReference type="ARBA" id="ARBA00023136"/>
    </source>
</evidence>
<keyword evidence="2 6" id="KW-0812">Transmembrane</keyword>
<dbReference type="InterPro" id="IPR037185">
    <property type="entry name" value="EmrE-like"/>
</dbReference>
<dbReference type="InParanoid" id="A0A7M7HPM1"/>
<feature type="region of interest" description="Disordered" evidence="5">
    <location>
        <begin position="1"/>
        <end position="41"/>
    </location>
</feature>
<feature type="transmembrane region" description="Helical" evidence="6">
    <location>
        <begin position="248"/>
        <end position="269"/>
    </location>
</feature>
<accession>A0A7M7HPM1</accession>
<comment type="subcellular location">
    <subcellularLocation>
        <location evidence="1">Membrane</location>
        <topology evidence="1">Multi-pass membrane protein</topology>
    </subcellularLocation>
</comment>
<proteinExistence type="predicted"/>
<name>A0A7M7HPM1_STRPU</name>
<evidence type="ECO:0000256" key="2">
    <source>
        <dbReference type="ARBA" id="ARBA00022692"/>
    </source>
</evidence>
<evidence type="ECO:0000259" key="7">
    <source>
        <dbReference type="Pfam" id="PF00892"/>
    </source>
</evidence>
<sequence>MTSMDVKEKADMEGQCSTGNGPEEEQMPTAEPLLQSSRTRRVAEAEDIEEGTLKRMCSRTCSTIIRHKGLIWALLSALAASLTSLLLKLLAGRVSVNQIVASRSGFFILMTMPVLVWHKISLHMPVKIWAILALRGLVGTASTTFFFYSYQLLDISTAKAITYSSPLFTAFFACLCLKERCNVPTVCFSMTTIIAVLLVVQPSFIFGRSESGGVSPIGAVVALCASNSIAFSLILLRLLGKAKIHAQVVILVFGCVGVVVSPIMTSAFNEWSNPQCGADRLLVLCVCILSYSEWMMVTVALQTDKAAYVAVIRASDVFITFAFDFLFFGLSPNVLTIVGALGVVASSLGMTLYAHFSYTNEEGDNDSSSTI</sequence>
<dbReference type="PANTHER" id="PTHR22911:SF6">
    <property type="entry name" value="SOLUTE CARRIER FAMILY 35 MEMBER G1"/>
    <property type="match status" value="1"/>
</dbReference>
<keyword evidence="3 6" id="KW-1133">Transmembrane helix</keyword>
<dbReference type="PANTHER" id="PTHR22911">
    <property type="entry name" value="ACYL-MALONYL CONDENSING ENZYME-RELATED"/>
    <property type="match status" value="1"/>
</dbReference>
<keyword evidence="9" id="KW-1185">Reference proteome</keyword>
<evidence type="ECO:0000256" key="6">
    <source>
        <dbReference type="SAM" id="Phobius"/>
    </source>
</evidence>
<dbReference type="Proteomes" id="UP000007110">
    <property type="component" value="Unassembled WGS sequence"/>
</dbReference>
<feature type="transmembrane region" description="Helical" evidence="6">
    <location>
        <begin position="334"/>
        <end position="354"/>
    </location>
</feature>
<dbReference type="Pfam" id="PF00892">
    <property type="entry name" value="EamA"/>
    <property type="match status" value="1"/>
</dbReference>
<feature type="transmembrane region" description="Helical" evidence="6">
    <location>
        <begin position="129"/>
        <end position="148"/>
    </location>
</feature>
<dbReference type="InterPro" id="IPR000620">
    <property type="entry name" value="EamA_dom"/>
</dbReference>
<evidence type="ECO:0000256" key="3">
    <source>
        <dbReference type="ARBA" id="ARBA00022989"/>
    </source>
</evidence>
<feature type="transmembrane region" description="Helical" evidence="6">
    <location>
        <begin position="186"/>
        <end position="205"/>
    </location>
</feature>
<reference evidence="8" key="2">
    <citation type="submission" date="2021-01" db="UniProtKB">
        <authorList>
            <consortium name="EnsemblMetazoa"/>
        </authorList>
    </citation>
    <scope>IDENTIFICATION</scope>
</reference>
<reference evidence="9" key="1">
    <citation type="submission" date="2015-02" db="EMBL/GenBank/DDBJ databases">
        <title>Genome sequencing for Strongylocentrotus purpuratus.</title>
        <authorList>
            <person name="Murali S."/>
            <person name="Liu Y."/>
            <person name="Vee V."/>
            <person name="English A."/>
            <person name="Wang M."/>
            <person name="Skinner E."/>
            <person name="Han Y."/>
            <person name="Muzny D.M."/>
            <person name="Worley K.C."/>
            <person name="Gibbs R.A."/>
        </authorList>
    </citation>
    <scope>NUCLEOTIDE SEQUENCE</scope>
</reference>
<evidence type="ECO:0000313" key="9">
    <source>
        <dbReference type="Proteomes" id="UP000007110"/>
    </source>
</evidence>